<dbReference type="InterPro" id="IPR051923">
    <property type="entry name" value="Glycosyl_Hydrolase_39"/>
</dbReference>
<protein>
    <recommendedName>
        <fullName evidence="4">Asl1-like glycosyl hydrolase catalytic domain-containing protein</fullName>
    </recommendedName>
</protein>
<organism evidence="2 3">
    <name type="scientific">Hydrogenophaga luteola</name>
    <dbReference type="NCBI Taxonomy" id="1591122"/>
    <lineage>
        <taxon>Bacteria</taxon>
        <taxon>Pseudomonadati</taxon>
        <taxon>Pseudomonadota</taxon>
        <taxon>Betaproteobacteria</taxon>
        <taxon>Burkholderiales</taxon>
        <taxon>Comamonadaceae</taxon>
        <taxon>Hydrogenophaga</taxon>
    </lineage>
</organism>
<feature type="chain" id="PRO_5047106393" description="Asl1-like glycosyl hydrolase catalytic domain-containing protein" evidence="1">
    <location>
        <begin position="22"/>
        <end position="530"/>
    </location>
</feature>
<reference evidence="3" key="1">
    <citation type="journal article" date="2019" name="Int. J. Syst. Evol. Microbiol.">
        <title>The Global Catalogue of Microorganisms (GCM) 10K type strain sequencing project: providing services to taxonomists for standard genome sequencing and annotation.</title>
        <authorList>
            <consortium name="The Broad Institute Genomics Platform"/>
            <consortium name="The Broad Institute Genome Sequencing Center for Infectious Disease"/>
            <person name="Wu L."/>
            <person name="Ma J."/>
        </authorList>
    </citation>
    <scope>NUCLEOTIDE SEQUENCE [LARGE SCALE GENOMIC DNA]</scope>
    <source>
        <strain evidence="3">KCTC 42501</strain>
    </source>
</reference>
<name>A0ABV7VXN7_9BURK</name>
<evidence type="ECO:0000313" key="2">
    <source>
        <dbReference type="EMBL" id="MFC3681994.1"/>
    </source>
</evidence>
<comment type="caution">
    <text evidence="2">The sequence shown here is derived from an EMBL/GenBank/DDBJ whole genome shotgun (WGS) entry which is preliminary data.</text>
</comment>
<keyword evidence="1" id="KW-0732">Signal</keyword>
<dbReference type="EMBL" id="JBHRXX010000001">
    <property type="protein sequence ID" value="MFC3681994.1"/>
    <property type="molecule type" value="Genomic_DNA"/>
</dbReference>
<dbReference type="Proteomes" id="UP001595729">
    <property type="component" value="Unassembled WGS sequence"/>
</dbReference>
<feature type="signal peptide" evidence="1">
    <location>
        <begin position="1"/>
        <end position="21"/>
    </location>
</feature>
<evidence type="ECO:0000313" key="3">
    <source>
        <dbReference type="Proteomes" id="UP001595729"/>
    </source>
</evidence>
<evidence type="ECO:0008006" key="4">
    <source>
        <dbReference type="Google" id="ProtNLM"/>
    </source>
</evidence>
<keyword evidence="3" id="KW-1185">Reference proteome</keyword>
<sequence length="530" mass="57218">MRSLPALVAGAVALCSLLAQAADNPFGVAPSASSSRSLSRWVGPMAEAGVGWVRGFSPTLDPTQTARSLPPSMGFSGVLEYRDPADPVGWQQYVRDRVRTFRPLTRHWEVWNEPPNFTPNTPPEVYGQMVALAHDAAKAVDPTVQVGLAAQSVNINYLDRALLSGARDKFDFVTVHPYETAGLIPRGFEAQFMAIVPTIRKMLRARNPGRADVPVYFTEVGQPVDARNDETAQASQLIKIYTMGLAQGAARIHWFEPLDGDSGPFGLIGPQGQPRPAHTALRTLSTHLGPQPRPLGWLLLAGQHHGFLFDGPQGLVLVAWSRPDSTATVALPAGSRVVDPLSGAARAATSLPLSTLPTLALLPREANDWVQQASTNQTRPFPWHGDHSGARRIEFTAPGGEAGARGLHLVQAPTWRALGTEPVLDAAPRATTSFTVDPNFLSYSPQPLRITAVVRRNSAQAAGFNLKYESRSGTSSLGWNTVPAQGEWTTLSWSIADAQFVGKFGYHFSFDSDSTRHSGYSIRSVSVSKE</sequence>
<proteinExistence type="predicted"/>
<dbReference type="Gene3D" id="3.20.20.80">
    <property type="entry name" value="Glycosidases"/>
    <property type="match status" value="1"/>
</dbReference>
<dbReference type="PANTHER" id="PTHR12631:SF10">
    <property type="entry name" value="BETA-XYLOSIDASE-LIKE PROTEIN-RELATED"/>
    <property type="match status" value="1"/>
</dbReference>
<gene>
    <name evidence="2" type="ORF">ACFOPI_00225</name>
</gene>
<dbReference type="RefSeq" id="WP_382169585.1">
    <property type="nucleotide sequence ID" value="NZ_JBHRXX010000001.1"/>
</dbReference>
<dbReference type="PANTHER" id="PTHR12631">
    <property type="entry name" value="ALPHA-L-IDURONIDASE"/>
    <property type="match status" value="1"/>
</dbReference>
<evidence type="ECO:0000256" key="1">
    <source>
        <dbReference type="SAM" id="SignalP"/>
    </source>
</evidence>
<dbReference type="SUPFAM" id="SSF51445">
    <property type="entry name" value="(Trans)glycosidases"/>
    <property type="match status" value="1"/>
</dbReference>
<dbReference type="InterPro" id="IPR017853">
    <property type="entry name" value="GH"/>
</dbReference>
<accession>A0ABV7VXN7</accession>